<keyword evidence="3 5" id="KW-1133">Transmembrane helix</keyword>
<comment type="caution">
    <text evidence="7">The sequence shown here is derived from an EMBL/GenBank/DDBJ whole genome shotgun (WGS) entry which is preliminary data.</text>
</comment>
<dbReference type="GO" id="GO:0072659">
    <property type="term" value="P:protein localization to plasma membrane"/>
    <property type="evidence" value="ECO:0007669"/>
    <property type="project" value="TreeGrafter"/>
</dbReference>
<dbReference type="PANTHER" id="PTHR28165">
    <property type="entry name" value="NON-CLASSICAL EXPORT PROTEIN 2-RELATED"/>
    <property type="match status" value="1"/>
</dbReference>
<evidence type="ECO:0000256" key="2">
    <source>
        <dbReference type="ARBA" id="ARBA00022692"/>
    </source>
</evidence>
<feature type="transmembrane region" description="Helical" evidence="5">
    <location>
        <begin position="75"/>
        <end position="92"/>
    </location>
</feature>
<evidence type="ECO:0000256" key="4">
    <source>
        <dbReference type="ARBA" id="ARBA00023136"/>
    </source>
</evidence>
<dbReference type="GO" id="GO:0032126">
    <property type="term" value="C:eisosome"/>
    <property type="evidence" value="ECO:0007669"/>
    <property type="project" value="TreeGrafter"/>
</dbReference>
<dbReference type="Pfam" id="PF01284">
    <property type="entry name" value="MARVEL"/>
    <property type="match status" value="1"/>
</dbReference>
<feature type="transmembrane region" description="Helical" evidence="5">
    <location>
        <begin position="165"/>
        <end position="182"/>
    </location>
</feature>
<dbReference type="PANTHER" id="PTHR28165:SF2">
    <property type="entry name" value="MARVEL DOMAIN-CONTAINING PROTEIN"/>
    <property type="match status" value="1"/>
</dbReference>
<feature type="domain" description="MARVEL" evidence="6">
    <location>
        <begin position="6"/>
        <end position="176"/>
    </location>
</feature>
<dbReference type="EMBL" id="MU032350">
    <property type="protein sequence ID" value="KAF3762463.1"/>
    <property type="molecule type" value="Genomic_DNA"/>
</dbReference>
<name>A0A9P4XWT5_CRYP1</name>
<dbReference type="Proteomes" id="UP000803844">
    <property type="component" value="Unassembled WGS sequence"/>
</dbReference>
<evidence type="ECO:0000256" key="5">
    <source>
        <dbReference type="SAM" id="Phobius"/>
    </source>
</evidence>
<dbReference type="InterPro" id="IPR052649">
    <property type="entry name" value="NCE102-like"/>
</dbReference>
<keyword evidence="2 5" id="KW-0812">Transmembrane</keyword>
<dbReference type="InterPro" id="IPR008253">
    <property type="entry name" value="Marvel"/>
</dbReference>
<organism evidence="7 8">
    <name type="scientific">Cryphonectria parasitica (strain ATCC 38755 / EP155)</name>
    <dbReference type="NCBI Taxonomy" id="660469"/>
    <lineage>
        <taxon>Eukaryota</taxon>
        <taxon>Fungi</taxon>
        <taxon>Dikarya</taxon>
        <taxon>Ascomycota</taxon>
        <taxon>Pezizomycotina</taxon>
        <taxon>Sordariomycetes</taxon>
        <taxon>Sordariomycetidae</taxon>
        <taxon>Diaporthales</taxon>
        <taxon>Cryphonectriaceae</taxon>
        <taxon>Cryphonectria-Endothia species complex</taxon>
        <taxon>Cryphonectria</taxon>
    </lineage>
</organism>
<protein>
    <recommendedName>
        <fullName evidence="6">MARVEL domain-containing protein</fullName>
    </recommendedName>
</protein>
<gene>
    <name evidence="7" type="ORF">M406DRAFT_357468</name>
</gene>
<accession>A0A9P4XWT5</accession>
<evidence type="ECO:0000259" key="6">
    <source>
        <dbReference type="Pfam" id="PF01284"/>
    </source>
</evidence>
<feature type="transmembrane region" description="Helical" evidence="5">
    <location>
        <begin position="7"/>
        <end position="28"/>
    </location>
</feature>
<dbReference type="GO" id="GO:0070941">
    <property type="term" value="P:eisosome assembly"/>
    <property type="evidence" value="ECO:0007669"/>
    <property type="project" value="TreeGrafter"/>
</dbReference>
<evidence type="ECO:0000313" key="7">
    <source>
        <dbReference type="EMBL" id="KAF3762463.1"/>
    </source>
</evidence>
<proteinExistence type="predicted"/>
<comment type="subcellular location">
    <subcellularLocation>
        <location evidence="1">Membrane</location>
        <topology evidence="1">Multi-pass membrane protein</topology>
    </subcellularLocation>
</comment>
<evidence type="ECO:0000256" key="1">
    <source>
        <dbReference type="ARBA" id="ARBA00004141"/>
    </source>
</evidence>
<keyword evidence="8" id="KW-1185">Reference proteome</keyword>
<dbReference type="GeneID" id="63840814"/>
<dbReference type="OrthoDB" id="2017497at2759"/>
<dbReference type="RefSeq" id="XP_040773442.1">
    <property type="nucleotide sequence ID" value="XM_040923685.1"/>
</dbReference>
<reference evidence="7" key="1">
    <citation type="journal article" date="2020" name="Phytopathology">
        <title>Genome sequence of the chestnut blight fungus Cryphonectria parasitica EP155: A fundamental resource for an archetypical invasive plant pathogen.</title>
        <authorList>
            <person name="Crouch J.A."/>
            <person name="Dawe A."/>
            <person name="Aerts A."/>
            <person name="Barry K."/>
            <person name="Churchill A.C.L."/>
            <person name="Grimwood J."/>
            <person name="Hillman B."/>
            <person name="Milgroom M.G."/>
            <person name="Pangilinan J."/>
            <person name="Smith M."/>
            <person name="Salamov A."/>
            <person name="Schmutz J."/>
            <person name="Yadav J."/>
            <person name="Grigoriev I.V."/>
            <person name="Nuss D."/>
        </authorList>
    </citation>
    <scope>NUCLEOTIDE SEQUENCE</scope>
    <source>
        <strain evidence="7">EP155</strain>
    </source>
</reference>
<keyword evidence="4 5" id="KW-0472">Membrane</keyword>
<dbReference type="AlphaFoldDB" id="A0A9P4XWT5"/>
<evidence type="ECO:0000313" key="8">
    <source>
        <dbReference type="Proteomes" id="UP000803844"/>
    </source>
</evidence>
<sequence>MLSIISIGFRALQMLFAIVVVGLSATFMKDQHVGSAPVTTRYSVFVGAFGMIVGAFGAVALWVDRIPSIAPMVTDGLAALFFLAGGIAWAVGMKGQSCSLSSLQKLYDNSLLNQGCDSQKSSSDNGPYCYVAGNQKEDPWPLVNLWPSPMKGICQKAFANESFQFLGFATFVVLAGLGFLMMKRKGGSRSKFVA</sequence>
<dbReference type="GO" id="GO:0005886">
    <property type="term" value="C:plasma membrane"/>
    <property type="evidence" value="ECO:0007669"/>
    <property type="project" value="TreeGrafter"/>
</dbReference>
<feature type="transmembrane region" description="Helical" evidence="5">
    <location>
        <begin position="40"/>
        <end position="63"/>
    </location>
</feature>
<evidence type="ECO:0000256" key="3">
    <source>
        <dbReference type="ARBA" id="ARBA00022989"/>
    </source>
</evidence>